<dbReference type="AlphaFoldDB" id="A0A699XC48"/>
<comment type="caution">
    <text evidence="1">The sequence shown here is derived from an EMBL/GenBank/DDBJ whole genome shotgun (WGS) entry which is preliminary data.</text>
</comment>
<dbReference type="EMBL" id="BKCJ011802831">
    <property type="protein sequence ID" value="GFD54164.1"/>
    <property type="molecule type" value="Genomic_DNA"/>
</dbReference>
<proteinExistence type="predicted"/>
<feature type="non-terminal residue" evidence="1">
    <location>
        <position position="1"/>
    </location>
</feature>
<dbReference type="Gene3D" id="3.30.70.360">
    <property type="match status" value="2"/>
</dbReference>
<accession>A0A699XC48</accession>
<name>A0A699XC48_TANCI</name>
<dbReference type="Gene3D" id="3.40.630.10">
    <property type="entry name" value="Zn peptidases"/>
    <property type="match status" value="1"/>
</dbReference>
<evidence type="ECO:0000313" key="1">
    <source>
        <dbReference type="EMBL" id="GFD54164.1"/>
    </source>
</evidence>
<organism evidence="1">
    <name type="scientific">Tanacetum cinerariifolium</name>
    <name type="common">Dalmatian daisy</name>
    <name type="synonym">Chrysanthemum cinerariifolium</name>
    <dbReference type="NCBI Taxonomy" id="118510"/>
    <lineage>
        <taxon>Eukaryota</taxon>
        <taxon>Viridiplantae</taxon>
        <taxon>Streptophyta</taxon>
        <taxon>Embryophyta</taxon>
        <taxon>Tracheophyta</taxon>
        <taxon>Spermatophyta</taxon>
        <taxon>Magnoliopsida</taxon>
        <taxon>eudicotyledons</taxon>
        <taxon>Gunneridae</taxon>
        <taxon>Pentapetalae</taxon>
        <taxon>asterids</taxon>
        <taxon>campanulids</taxon>
        <taxon>Asterales</taxon>
        <taxon>Asteraceae</taxon>
        <taxon>Asteroideae</taxon>
        <taxon>Anthemideae</taxon>
        <taxon>Anthemidinae</taxon>
        <taxon>Tanacetum</taxon>
    </lineage>
</organism>
<gene>
    <name evidence="1" type="ORF">Tci_926133</name>
</gene>
<feature type="non-terminal residue" evidence="1">
    <location>
        <position position="90"/>
    </location>
</feature>
<reference evidence="1" key="1">
    <citation type="journal article" date="2019" name="Sci. Rep.">
        <title>Draft genome of Tanacetum cinerariifolium, the natural source of mosquito coil.</title>
        <authorList>
            <person name="Yamashiro T."/>
            <person name="Shiraishi A."/>
            <person name="Satake H."/>
            <person name="Nakayama K."/>
        </authorList>
    </citation>
    <scope>NUCLEOTIDE SEQUENCE</scope>
</reference>
<sequence length="90" mass="9765">VIKEEKLPLARHFKLLIDTTEETAGDAIPYYFERNPVPEYNLALDGSYPVVIAEKGYGTVMATFARRTAEGSGAEITSMTGGLATNQIPS</sequence>
<protein>
    <submittedName>
        <fullName evidence="1">Uncharacterized protein</fullName>
    </submittedName>
</protein>